<evidence type="ECO:0000256" key="5">
    <source>
        <dbReference type="ARBA" id="ARBA00022840"/>
    </source>
</evidence>
<dbReference type="InterPro" id="IPR003439">
    <property type="entry name" value="ABC_transporter-like_ATP-bd"/>
</dbReference>
<feature type="domain" description="ABC transmembrane type-1" evidence="10">
    <location>
        <begin position="38"/>
        <end position="323"/>
    </location>
</feature>
<dbReference type="Gene3D" id="3.40.50.300">
    <property type="entry name" value="P-loop containing nucleotide triphosphate hydrolases"/>
    <property type="match status" value="1"/>
</dbReference>
<dbReference type="InterPro" id="IPR003593">
    <property type="entry name" value="AAA+_ATPase"/>
</dbReference>
<evidence type="ECO:0000256" key="1">
    <source>
        <dbReference type="ARBA" id="ARBA00004651"/>
    </source>
</evidence>
<dbReference type="InParanoid" id="A0A6N7EUP8"/>
<feature type="transmembrane region" description="Helical" evidence="8">
    <location>
        <begin position="300"/>
        <end position="318"/>
    </location>
</feature>
<dbReference type="EMBL" id="WHNW01000001">
    <property type="protein sequence ID" value="MPV85240.1"/>
    <property type="molecule type" value="Genomic_DNA"/>
</dbReference>
<dbReference type="Pfam" id="PF00005">
    <property type="entry name" value="ABC_tran"/>
    <property type="match status" value="1"/>
</dbReference>
<evidence type="ECO:0000259" key="9">
    <source>
        <dbReference type="PROSITE" id="PS50893"/>
    </source>
</evidence>
<evidence type="ECO:0000256" key="8">
    <source>
        <dbReference type="SAM" id="Phobius"/>
    </source>
</evidence>
<evidence type="ECO:0000256" key="6">
    <source>
        <dbReference type="ARBA" id="ARBA00022989"/>
    </source>
</evidence>
<feature type="transmembrane region" description="Helical" evidence="8">
    <location>
        <begin position="178"/>
        <end position="199"/>
    </location>
</feature>
<evidence type="ECO:0000256" key="3">
    <source>
        <dbReference type="ARBA" id="ARBA00022692"/>
    </source>
</evidence>
<dbReference type="PROSITE" id="PS50929">
    <property type="entry name" value="ABC_TM1F"/>
    <property type="match status" value="1"/>
</dbReference>
<dbReference type="AlphaFoldDB" id="A0A6N7EUP8"/>
<dbReference type="InterPro" id="IPR011527">
    <property type="entry name" value="ABC1_TM_dom"/>
</dbReference>
<dbReference type="CDD" id="cd18582">
    <property type="entry name" value="ABC_6TM_ATM1_ABCB7"/>
    <property type="match status" value="1"/>
</dbReference>
<keyword evidence="4" id="KW-0547">Nucleotide-binding</keyword>
<dbReference type="RefSeq" id="WP_152808297.1">
    <property type="nucleotide sequence ID" value="NZ_WHNW01000001.1"/>
</dbReference>
<name>A0A6N7EUP8_9GAMM</name>
<feature type="transmembrane region" description="Helical" evidence="8">
    <location>
        <begin position="36"/>
        <end position="58"/>
    </location>
</feature>
<keyword evidence="6 8" id="KW-1133">Transmembrane helix</keyword>
<dbReference type="SMART" id="SM00382">
    <property type="entry name" value="AAA"/>
    <property type="match status" value="1"/>
</dbReference>
<dbReference type="GO" id="GO:0005886">
    <property type="term" value="C:plasma membrane"/>
    <property type="evidence" value="ECO:0007669"/>
    <property type="project" value="UniProtKB-SubCell"/>
</dbReference>
<keyword evidence="5 11" id="KW-0067">ATP-binding</keyword>
<comment type="caution">
    <text evidence="11">The sequence shown here is derived from an EMBL/GenBank/DDBJ whole genome shotgun (WGS) entry which is preliminary data.</text>
</comment>
<dbReference type="PROSITE" id="PS00211">
    <property type="entry name" value="ABC_TRANSPORTER_1"/>
    <property type="match status" value="1"/>
</dbReference>
<protein>
    <submittedName>
        <fullName evidence="11">ATP-binding cassette domain-containing protein</fullName>
    </submittedName>
</protein>
<reference evidence="11 12" key="1">
    <citation type="submission" date="2019-10" db="EMBL/GenBank/DDBJ databases">
        <title>Cardiobacteriales fam. a chemoheterotrophic member of the order Cardiobacteriales, and proposal of Cardiobacteriales fam. nov.</title>
        <authorList>
            <person name="Wang C."/>
        </authorList>
    </citation>
    <scope>NUCLEOTIDE SEQUENCE [LARGE SCALE GENOMIC DNA]</scope>
    <source>
        <strain evidence="11 12">ML27</strain>
    </source>
</reference>
<organism evidence="11 12">
    <name type="scientific">Ostreibacterium oceani</name>
    <dbReference type="NCBI Taxonomy" id="2654998"/>
    <lineage>
        <taxon>Bacteria</taxon>
        <taxon>Pseudomonadati</taxon>
        <taxon>Pseudomonadota</taxon>
        <taxon>Gammaproteobacteria</taxon>
        <taxon>Cardiobacteriales</taxon>
        <taxon>Ostreibacteriaceae</taxon>
        <taxon>Ostreibacterium</taxon>
    </lineage>
</organism>
<evidence type="ECO:0000313" key="11">
    <source>
        <dbReference type="EMBL" id="MPV85240.1"/>
    </source>
</evidence>
<accession>A0A6N7EUP8</accession>
<feature type="transmembrane region" description="Helical" evidence="8">
    <location>
        <begin position="150"/>
        <end position="172"/>
    </location>
</feature>
<evidence type="ECO:0000313" key="12">
    <source>
        <dbReference type="Proteomes" id="UP000471298"/>
    </source>
</evidence>
<dbReference type="InterPro" id="IPR027417">
    <property type="entry name" value="P-loop_NTPase"/>
</dbReference>
<dbReference type="GO" id="GO:0016887">
    <property type="term" value="F:ATP hydrolysis activity"/>
    <property type="evidence" value="ECO:0007669"/>
    <property type="project" value="InterPro"/>
</dbReference>
<keyword evidence="3 8" id="KW-0812">Transmembrane</keyword>
<feature type="domain" description="ABC transporter" evidence="9">
    <location>
        <begin position="357"/>
        <end position="595"/>
    </location>
</feature>
<keyword evidence="7 8" id="KW-0472">Membrane</keyword>
<dbReference type="InterPro" id="IPR039421">
    <property type="entry name" value="Type_1_exporter"/>
</dbReference>
<dbReference type="SUPFAM" id="SSF90123">
    <property type="entry name" value="ABC transporter transmembrane region"/>
    <property type="match status" value="1"/>
</dbReference>
<feature type="transmembrane region" description="Helical" evidence="8">
    <location>
        <begin position="263"/>
        <end position="288"/>
    </location>
</feature>
<keyword evidence="2" id="KW-0813">Transport</keyword>
<dbReference type="FunFam" id="3.40.50.300:FF:000287">
    <property type="entry name" value="Multidrug ABC transporter ATP-binding protein"/>
    <property type="match status" value="1"/>
</dbReference>
<dbReference type="GO" id="GO:0005524">
    <property type="term" value="F:ATP binding"/>
    <property type="evidence" value="ECO:0007669"/>
    <property type="project" value="UniProtKB-KW"/>
</dbReference>
<evidence type="ECO:0000256" key="7">
    <source>
        <dbReference type="ARBA" id="ARBA00023136"/>
    </source>
</evidence>
<dbReference type="SUPFAM" id="SSF52540">
    <property type="entry name" value="P-loop containing nucleoside triphosphate hydrolases"/>
    <property type="match status" value="1"/>
</dbReference>
<dbReference type="GO" id="GO:0140359">
    <property type="term" value="F:ABC-type transporter activity"/>
    <property type="evidence" value="ECO:0007669"/>
    <property type="project" value="InterPro"/>
</dbReference>
<dbReference type="PANTHER" id="PTHR24221:SF654">
    <property type="entry name" value="ATP-BINDING CASSETTE SUB-FAMILY B MEMBER 6"/>
    <property type="match status" value="1"/>
</dbReference>
<sequence length="606" mass="67972">MQSNTRQKTTKKAENYQVDWRISQRLIPYLWAYKRVVFAVLLFLILARVSNIVVPIILKYTVDALSDPQLQLLSAVVGLVIAYGVLRLSSVLFNEIRNWLFAKIRIEMLHKISMQTLAHLHNLSLRFHLDRKTGALSREMERGLQAIAVFLRNILFNIIPVLFELIAVLILIGFQFNFIFVLVILVTIVLYVVFTFLMTRWRTQFRVQMNDYDANANTRAIDSLLNYETVKLFGNEQVELTRYDAALSRWSAFAHKSTWTLSLLNLGQGLIIASGLMVLLLMAVMSVFDGESSVGDFVMLNAYMLQLYVPLSFLGSMYREINHALIDMDKLFTLLDEKADITEVATAQPLDFRGGCIEFNHITFSYDGSHRILDDISFTVPAGEMVAVVGPSGAGKSTLSRLLLRFYDPDSGAILIDNQDIRQVTLASLRTYMAAVPQDCNLFNDTIGYNIAYSIASSQSDVSQAEIERAAKMAQIHDFIVSQPKGYETLVGERGLKLSGGEKQRVAIARAALKQAKILIFDEATSSLDSRSEKAIQVAMNNVAKGQTTLVIAHRLSTITQADNIVVLDQGRVVETGTHDALLLQQGLYAQMWALQQENKADCADE</sequence>
<gene>
    <name evidence="11" type="ORF">GCU85_00645</name>
</gene>
<dbReference type="Pfam" id="PF00664">
    <property type="entry name" value="ABC_membrane"/>
    <property type="match status" value="1"/>
</dbReference>
<proteinExistence type="predicted"/>
<dbReference type="InterPro" id="IPR017871">
    <property type="entry name" value="ABC_transporter-like_CS"/>
</dbReference>
<dbReference type="Gene3D" id="1.20.1560.10">
    <property type="entry name" value="ABC transporter type 1, transmembrane domain"/>
    <property type="match status" value="1"/>
</dbReference>
<evidence type="ECO:0000256" key="4">
    <source>
        <dbReference type="ARBA" id="ARBA00022741"/>
    </source>
</evidence>
<dbReference type="PROSITE" id="PS50893">
    <property type="entry name" value="ABC_TRANSPORTER_2"/>
    <property type="match status" value="1"/>
</dbReference>
<comment type="subcellular location">
    <subcellularLocation>
        <location evidence="1">Cell membrane</location>
        <topology evidence="1">Multi-pass membrane protein</topology>
    </subcellularLocation>
</comment>
<dbReference type="Proteomes" id="UP000471298">
    <property type="component" value="Unassembled WGS sequence"/>
</dbReference>
<keyword evidence="12" id="KW-1185">Reference proteome</keyword>
<evidence type="ECO:0000256" key="2">
    <source>
        <dbReference type="ARBA" id="ARBA00022448"/>
    </source>
</evidence>
<evidence type="ECO:0000259" key="10">
    <source>
        <dbReference type="PROSITE" id="PS50929"/>
    </source>
</evidence>
<dbReference type="PANTHER" id="PTHR24221">
    <property type="entry name" value="ATP-BINDING CASSETTE SUB-FAMILY B"/>
    <property type="match status" value="1"/>
</dbReference>
<feature type="transmembrane region" description="Helical" evidence="8">
    <location>
        <begin position="70"/>
        <end position="93"/>
    </location>
</feature>
<dbReference type="InterPro" id="IPR036640">
    <property type="entry name" value="ABC1_TM_sf"/>
</dbReference>